<feature type="compositionally biased region" description="Low complexity" evidence="1">
    <location>
        <begin position="166"/>
        <end position="175"/>
    </location>
</feature>
<evidence type="ECO:0000256" key="1">
    <source>
        <dbReference type="SAM" id="MobiDB-lite"/>
    </source>
</evidence>
<evidence type="ECO:0000313" key="2">
    <source>
        <dbReference type="Proteomes" id="UP000079169"/>
    </source>
</evidence>
<feature type="compositionally biased region" description="Low complexity" evidence="1">
    <location>
        <begin position="183"/>
        <end position="197"/>
    </location>
</feature>
<feature type="compositionally biased region" description="Polar residues" evidence="1">
    <location>
        <begin position="26"/>
        <end position="51"/>
    </location>
</feature>
<gene>
    <name evidence="3" type="primary">LOC113465786</name>
</gene>
<dbReference type="PaxDb" id="121845-A0A3Q0IJH2"/>
<organism evidence="2 3">
    <name type="scientific">Diaphorina citri</name>
    <name type="common">Asian citrus psyllid</name>
    <dbReference type="NCBI Taxonomy" id="121845"/>
    <lineage>
        <taxon>Eukaryota</taxon>
        <taxon>Metazoa</taxon>
        <taxon>Ecdysozoa</taxon>
        <taxon>Arthropoda</taxon>
        <taxon>Hexapoda</taxon>
        <taxon>Insecta</taxon>
        <taxon>Pterygota</taxon>
        <taxon>Neoptera</taxon>
        <taxon>Paraneoptera</taxon>
        <taxon>Hemiptera</taxon>
        <taxon>Sternorrhyncha</taxon>
        <taxon>Psylloidea</taxon>
        <taxon>Psyllidae</taxon>
        <taxon>Diaphorininae</taxon>
        <taxon>Diaphorina</taxon>
    </lineage>
</organism>
<dbReference type="Proteomes" id="UP000079169">
    <property type="component" value="Unplaced"/>
</dbReference>
<proteinExistence type="predicted"/>
<dbReference type="AlphaFoldDB" id="A0A3Q0IJH2"/>
<feature type="region of interest" description="Disordered" evidence="1">
    <location>
        <begin position="1"/>
        <end position="92"/>
    </location>
</feature>
<protein>
    <submittedName>
        <fullName evidence="3">Protein MGA1-like</fullName>
    </submittedName>
</protein>
<feature type="region of interest" description="Disordered" evidence="1">
    <location>
        <begin position="165"/>
        <end position="220"/>
    </location>
</feature>
<dbReference type="KEGG" id="dci:113465786"/>
<sequence length="262" mass="28262">MQVPLIASNPSQPSFPSGAAPPISGLQPQVPVSNSSNKQGPNSYGSASNVMQVPLIASNPSQPSGAAPPISGLQPQVPVSNNSLQTPLGSSNMMRPPLVTNRFQAPGATINSLSTPVPQQFQRPQQQNANHSQQTFRMPPNTYCQSSKTAPFNNGLTPLTNASLYQQQQQQQQPIPNIPPLPNSQQNSSNFQPSNNLYNNIQVPPRAQPGNYPSVPAGYPSLNQAGYQQQQQQRPTTFTITFKCLLELNLEITLVYQPDTQA</sequence>
<dbReference type="RefSeq" id="XP_026676406.1">
    <property type="nucleotide sequence ID" value="XM_026820605.1"/>
</dbReference>
<evidence type="ECO:0000313" key="3">
    <source>
        <dbReference type="RefSeq" id="XP_026676406.1"/>
    </source>
</evidence>
<reference evidence="3" key="1">
    <citation type="submission" date="2025-08" db="UniProtKB">
        <authorList>
            <consortium name="RefSeq"/>
        </authorList>
    </citation>
    <scope>IDENTIFICATION</scope>
</reference>
<name>A0A3Q0IJH2_DIACI</name>
<dbReference type="GeneID" id="113465786"/>
<accession>A0A3Q0IJH2</accession>
<keyword evidence="2" id="KW-1185">Reference proteome</keyword>
<feature type="compositionally biased region" description="Polar residues" evidence="1">
    <location>
        <begin position="73"/>
        <end position="92"/>
    </location>
</feature>